<proteinExistence type="predicted"/>
<name>A0A024FZ32_9STRA</name>
<dbReference type="EMBL" id="CAIX01000003">
    <property type="protein sequence ID" value="CCI39677.1"/>
    <property type="molecule type" value="Genomic_DNA"/>
</dbReference>
<dbReference type="PANTHER" id="PTHR32385">
    <property type="entry name" value="MANNOSYL PHOSPHORYLINOSITOL CERAMIDE SYNTHASE"/>
    <property type="match status" value="1"/>
</dbReference>
<evidence type="ECO:0000256" key="1">
    <source>
        <dbReference type="ARBA" id="ARBA00022679"/>
    </source>
</evidence>
<dbReference type="GO" id="GO:0000030">
    <property type="term" value="F:mannosyltransferase activity"/>
    <property type="evidence" value="ECO:0007669"/>
    <property type="project" value="TreeGrafter"/>
</dbReference>
<sequence>MRIPFIIHQIWLGPHPIPAFCLQQMKTWQQIHPKWDYKLWTDNELSTLKLRNENRFNLAANFGEKSDILRYEILLQFGGLYVDVDFKCLKSFEGLCKVRSIHSHYPFVDLTRVETFSFVTGISNTSVFELNNGLLACTQHHPIMKELVDTLATQNPAMALTDARILGNIADFTTGKLFMRQSTEFMQTINQTGPGLLTKTFMRAIGWKSGNKIIPGFLPRSESDNVIALPSEYFYPIPNHLSHQKMLDFKLPVEAMAVHYWSRTWQTNSLRG</sequence>
<dbReference type="PANTHER" id="PTHR32385:SF15">
    <property type="entry name" value="INOSITOL PHOSPHOCERAMIDE MANNOSYLTRANSFERASE 1"/>
    <property type="match status" value="1"/>
</dbReference>
<evidence type="ECO:0000313" key="2">
    <source>
        <dbReference type="EMBL" id="CCI39677.1"/>
    </source>
</evidence>
<comment type="caution">
    <text evidence="2">The sequence shown here is derived from an EMBL/GenBank/DDBJ whole genome shotgun (WGS) entry which is preliminary data.</text>
</comment>
<dbReference type="Pfam" id="PF04488">
    <property type="entry name" value="Gly_transf_sug"/>
    <property type="match status" value="1"/>
</dbReference>
<keyword evidence="3" id="KW-1185">Reference proteome</keyword>
<organism evidence="2 3">
    <name type="scientific">Albugo candida</name>
    <dbReference type="NCBI Taxonomy" id="65357"/>
    <lineage>
        <taxon>Eukaryota</taxon>
        <taxon>Sar</taxon>
        <taxon>Stramenopiles</taxon>
        <taxon>Oomycota</taxon>
        <taxon>Peronosporomycetes</taxon>
        <taxon>Albuginales</taxon>
        <taxon>Albuginaceae</taxon>
        <taxon>Albugo</taxon>
    </lineage>
</organism>
<dbReference type="Gene3D" id="3.90.550.20">
    <property type="match status" value="1"/>
</dbReference>
<dbReference type="OrthoDB" id="3647at2759"/>
<reference evidence="2 3" key="1">
    <citation type="submission" date="2012-05" db="EMBL/GenBank/DDBJ databases">
        <title>Recombination and specialization in a pathogen metapopulation.</title>
        <authorList>
            <person name="Gardiner A."/>
            <person name="Kemen E."/>
            <person name="Schultz-Larsen T."/>
            <person name="MacLean D."/>
            <person name="Van Oosterhout C."/>
            <person name="Jones J.D.G."/>
        </authorList>
    </citation>
    <scope>NUCLEOTIDE SEQUENCE [LARGE SCALE GENOMIC DNA]</scope>
    <source>
        <strain evidence="2 3">Ac Nc2</strain>
    </source>
</reference>
<dbReference type="STRING" id="65357.A0A024FZ32"/>
<dbReference type="GO" id="GO:0051999">
    <property type="term" value="P:mannosyl-inositol phosphorylceramide biosynthetic process"/>
    <property type="evidence" value="ECO:0007669"/>
    <property type="project" value="TreeGrafter"/>
</dbReference>
<dbReference type="InParanoid" id="A0A024FZ32"/>
<dbReference type="Proteomes" id="UP000053237">
    <property type="component" value="Unassembled WGS sequence"/>
</dbReference>
<keyword evidence="1" id="KW-0808">Transferase</keyword>
<dbReference type="SUPFAM" id="SSF53448">
    <property type="entry name" value="Nucleotide-diphospho-sugar transferases"/>
    <property type="match status" value="1"/>
</dbReference>
<evidence type="ECO:0000313" key="3">
    <source>
        <dbReference type="Proteomes" id="UP000053237"/>
    </source>
</evidence>
<dbReference type="InterPro" id="IPR029044">
    <property type="entry name" value="Nucleotide-diphossugar_trans"/>
</dbReference>
<protein>
    <submittedName>
        <fullName evidence="2">Uncharacterized protein</fullName>
    </submittedName>
</protein>
<accession>A0A024FZ32</accession>
<dbReference type="InterPro" id="IPR051706">
    <property type="entry name" value="Glycosyltransferase_domain"/>
</dbReference>
<dbReference type="GO" id="GO:0016020">
    <property type="term" value="C:membrane"/>
    <property type="evidence" value="ECO:0007669"/>
    <property type="project" value="GOC"/>
</dbReference>
<dbReference type="AlphaFoldDB" id="A0A024FZ32"/>
<gene>
    <name evidence="2" type="ORF">BN9_004600</name>
</gene>
<dbReference type="InterPro" id="IPR007577">
    <property type="entry name" value="GlycoTrfase_DXD_sugar-bd_CS"/>
</dbReference>